<dbReference type="InterPro" id="IPR001697">
    <property type="entry name" value="Pyr_Knase"/>
</dbReference>
<dbReference type="PANTHER" id="PTHR11817">
    <property type="entry name" value="PYRUVATE KINASE"/>
    <property type="match status" value="1"/>
</dbReference>
<evidence type="ECO:0000256" key="5">
    <source>
        <dbReference type="ARBA" id="ARBA00022723"/>
    </source>
</evidence>
<dbReference type="InterPro" id="IPR015793">
    <property type="entry name" value="Pyrv_Knase_brl"/>
</dbReference>
<dbReference type="SUPFAM" id="SSF50800">
    <property type="entry name" value="PK beta-barrel domain-like"/>
    <property type="match status" value="1"/>
</dbReference>
<evidence type="ECO:0000313" key="13">
    <source>
        <dbReference type="EMBL" id="MBK1713123.1"/>
    </source>
</evidence>
<dbReference type="RefSeq" id="WP_200378557.1">
    <property type="nucleotide sequence ID" value="NZ_NRRU01000031.1"/>
</dbReference>
<evidence type="ECO:0000256" key="9">
    <source>
        <dbReference type="ARBA" id="ARBA00022842"/>
    </source>
</evidence>
<keyword evidence="7 13" id="KW-0418">Kinase</keyword>
<evidence type="ECO:0000256" key="11">
    <source>
        <dbReference type="ARBA" id="ARBA00023317"/>
    </source>
</evidence>
<dbReference type="InterPro" id="IPR040442">
    <property type="entry name" value="Pyrv_kinase-like_dom_sf"/>
</dbReference>
<dbReference type="Pfam" id="PF00224">
    <property type="entry name" value="PK"/>
    <property type="match status" value="2"/>
</dbReference>
<feature type="domain" description="Pyruvate kinase barrel" evidence="12">
    <location>
        <begin position="145"/>
        <end position="226"/>
    </location>
</feature>
<accession>A0ABS1DUD9</accession>
<comment type="similarity">
    <text evidence="2">Belongs to the pyruvate kinase family.</text>
</comment>
<keyword evidence="4" id="KW-0808">Transferase</keyword>
<keyword evidence="8" id="KW-0067">ATP-binding</keyword>
<dbReference type="InterPro" id="IPR011037">
    <property type="entry name" value="Pyrv_Knase-like_insert_dom_sf"/>
</dbReference>
<protein>
    <recommendedName>
        <fullName evidence="3">pyruvate kinase</fullName>
        <ecNumber evidence="3">2.7.1.40</ecNumber>
    </recommendedName>
</protein>
<comment type="caution">
    <text evidence="13">The sequence shown here is derived from an EMBL/GenBank/DDBJ whole genome shotgun (WGS) entry which is preliminary data.</text>
</comment>
<keyword evidence="14" id="KW-1185">Reference proteome</keyword>
<feature type="domain" description="Pyruvate kinase barrel" evidence="12">
    <location>
        <begin position="366"/>
        <end position="579"/>
    </location>
</feature>
<keyword evidence="6" id="KW-0547">Nucleotide-binding</keyword>
<dbReference type="InterPro" id="IPR015813">
    <property type="entry name" value="Pyrv/PenolPyrv_kinase-like_dom"/>
</dbReference>
<evidence type="ECO:0000256" key="3">
    <source>
        <dbReference type="ARBA" id="ARBA00012142"/>
    </source>
</evidence>
<evidence type="ECO:0000256" key="1">
    <source>
        <dbReference type="ARBA" id="ARBA00004997"/>
    </source>
</evidence>
<keyword evidence="5" id="KW-0479">Metal-binding</keyword>
<keyword evidence="9" id="KW-0460">Magnesium</keyword>
<evidence type="ECO:0000256" key="7">
    <source>
        <dbReference type="ARBA" id="ARBA00022777"/>
    </source>
</evidence>
<gene>
    <name evidence="13" type="ORF">CKO43_10060</name>
</gene>
<dbReference type="Proteomes" id="UP001041814">
    <property type="component" value="Unassembled WGS sequence"/>
</dbReference>
<proteinExistence type="inferred from homology"/>
<evidence type="ECO:0000256" key="2">
    <source>
        <dbReference type="ARBA" id="ARBA00008663"/>
    </source>
</evidence>
<sequence>MERARHERQPEAAGPWDRLACDALIAELQVLREAMLEHEARLAPRLAAVDPSYRDSAVNLAHYLALRRYDLRHVQQRLATMGLSSLGRAETHVLANLDKVLGILHRLAGRGWQSHSTEEPGGLHHGAQLLARHAEALLGAPPPQRDARIMVTLPSEAAHDDALVAALVAAGMDIARINCAHDDAAAWTAMAERVRRHARHGGRPVRVLMDLGGPKLRTGTLRAGPALAHLRPERDALGRVVQPARLGLRAPGTTAEVAGAALTLEVDADWLETLDAGDRVECVDTRGRRRRLRVAERRAAGVLLECRRSLWLGEASELVRAGEPDGARLHGLPQEPGALLLHRGSRLVLVPEREGHPADPAASPPTIGCTLPQALAQARKGDRVWFDDGHLGGVVRRSGARKVEVEITQAREGGQKLAADKGINLPDTEIELPALTLQDLADLPVVAAHADIVGLSFTQSAADVDALRAALAALPGPTPALMLKLETRRGFEALPEILLAAMCVPAAGVMIARGDLAVECGFERMAELQEEILWACEAAHLPVVWATQVLEGLAKTGMPSRAEITDAAMAGRAECVMLNKGPHVVDAMRTLDDILRRMQAHQDKKRPLLRALKSWGAPAVAPQPH</sequence>
<organism evidence="13 14">
    <name type="scientific">Rubrivivax gelatinosus</name>
    <name type="common">Rhodocyclus gelatinosus</name>
    <name type="synonym">Rhodopseudomonas gelatinosa</name>
    <dbReference type="NCBI Taxonomy" id="28068"/>
    <lineage>
        <taxon>Bacteria</taxon>
        <taxon>Pseudomonadati</taxon>
        <taxon>Pseudomonadota</taxon>
        <taxon>Betaproteobacteria</taxon>
        <taxon>Burkholderiales</taxon>
        <taxon>Sphaerotilaceae</taxon>
        <taxon>Rubrivivax</taxon>
    </lineage>
</organism>
<keyword evidence="10" id="KW-0324">Glycolysis</keyword>
<evidence type="ECO:0000313" key="14">
    <source>
        <dbReference type="Proteomes" id="UP001041814"/>
    </source>
</evidence>
<dbReference type="EC" id="2.7.1.40" evidence="3"/>
<keyword evidence="11 13" id="KW-0670">Pyruvate</keyword>
<dbReference type="GO" id="GO:0016301">
    <property type="term" value="F:kinase activity"/>
    <property type="evidence" value="ECO:0007669"/>
    <property type="project" value="UniProtKB-KW"/>
</dbReference>
<comment type="pathway">
    <text evidence="1">Carbohydrate degradation; glycolysis; pyruvate from D-glyceraldehyde 3-phosphate: step 5/5.</text>
</comment>
<reference evidence="13" key="2">
    <citation type="journal article" date="2020" name="Microorganisms">
        <title>Osmotic Adaptation and Compatible Solute Biosynthesis of Phototrophic Bacteria as Revealed from Genome Analyses.</title>
        <authorList>
            <person name="Imhoff J.F."/>
            <person name="Rahn T."/>
            <person name="Kunzel S."/>
            <person name="Keller A."/>
            <person name="Neulinger S.C."/>
        </authorList>
    </citation>
    <scope>NUCLEOTIDE SEQUENCE</scope>
    <source>
        <strain evidence="13">IM 151</strain>
    </source>
</reference>
<reference evidence="13" key="1">
    <citation type="submission" date="2017-08" db="EMBL/GenBank/DDBJ databases">
        <authorList>
            <person name="Imhoff J.F."/>
            <person name="Rahn T."/>
            <person name="Kuenzel S."/>
            <person name="Neulinger S.C."/>
        </authorList>
    </citation>
    <scope>NUCLEOTIDE SEQUENCE</scope>
    <source>
        <strain evidence="13">IM 151</strain>
    </source>
</reference>
<evidence type="ECO:0000259" key="12">
    <source>
        <dbReference type="Pfam" id="PF00224"/>
    </source>
</evidence>
<dbReference type="SUPFAM" id="SSF51621">
    <property type="entry name" value="Phosphoenolpyruvate/pyruvate domain"/>
    <property type="match status" value="1"/>
</dbReference>
<dbReference type="NCBIfam" id="NF011314">
    <property type="entry name" value="PRK14725.1"/>
    <property type="match status" value="1"/>
</dbReference>
<dbReference type="EMBL" id="NRRU01000031">
    <property type="protein sequence ID" value="MBK1713123.1"/>
    <property type="molecule type" value="Genomic_DNA"/>
</dbReference>
<name>A0ABS1DUD9_RUBGE</name>
<dbReference type="Gene3D" id="3.20.20.60">
    <property type="entry name" value="Phosphoenolpyruvate-binding domains"/>
    <property type="match status" value="2"/>
</dbReference>
<dbReference type="InterPro" id="IPR015806">
    <property type="entry name" value="Pyrv_Knase_insert_dom_sf"/>
</dbReference>
<evidence type="ECO:0000256" key="8">
    <source>
        <dbReference type="ARBA" id="ARBA00022840"/>
    </source>
</evidence>
<dbReference type="Gene3D" id="2.40.33.10">
    <property type="entry name" value="PK beta-barrel domain-like"/>
    <property type="match status" value="2"/>
</dbReference>
<evidence type="ECO:0000256" key="4">
    <source>
        <dbReference type="ARBA" id="ARBA00022679"/>
    </source>
</evidence>
<evidence type="ECO:0000256" key="10">
    <source>
        <dbReference type="ARBA" id="ARBA00023152"/>
    </source>
</evidence>
<evidence type="ECO:0000256" key="6">
    <source>
        <dbReference type="ARBA" id="ARBA00022741"/>
    </source>
</evidence>